<evidence type="ECO:0000256" key="1">
    <source>
        <dbReference type="ARBA" id="ARBA00004651"/>
    </source>
</evidence>
<dbReference type="InterPro" id="IPR050297">
    <property type="entry name" value="LipidA_mod_glycosyltrf_83"/>
</dbReference>
<comment type="subcellular location">
    <subcellularLocation>
        <location evidence="1">Cell membrane</location>
        <topology evidence="1">Multi-pass membrane protein</topology>
    </subcellularLocation>
</comment>
<feature type="transmembrane region" description="Helical" evidence="8">
    <location>
        <begin position="295"/>
        <end position="313"/>
    </location>
</feature>
<name>B3QQ70_CHLP8</name>
<keyword evidence="5 8" id="KW-0812">Transmembrane</keyword>
<keyword evidence="6 8" id="KW-1133">Transmembrane helix</keyword>
<dbReference type="EMBL" id="CP001099">
    <property type="protein sequence ID" value="ACF12073.1"/>
    <property type="molecule type" value="Genomic_DNA"/>
</dbReference>
<feature type="transmembrane region" description="Helical" evidence="8">
    <location>
        <begin position="343"/>
        <end position="363"/>
    </location>
</feature>
<protein>
    <submittedName>
        <fullName evidence="10">Glycosyl transferase family 39</fullName>
    </submittedName>
</protein>
<evidence type="ECO:0000256" key="3">
    <source>
        <dbReference type="ARBA" id="ARBA00022676"/>
    </source>
</evidence>
<dbReference type="GO" id="GO:0009103">
    <property type="term" value="P:lipopolysaccharide biosynthetic process"/>
    <property type="evidence" value="ECO:0007669"/>
    <property type="project" value="UniProtKB-ARBA"/>
</dbReference>
<dbReference type="GO" id="GO:0016763">
    <property type="term" value="F:pentosyltransferase activity"/>
    <property type="evidence" value="ECO:0007669"/>
    <property type="project" value="TreeGrafter"/>
</dbReference>
<dbReference type="STRING" id="517417.Cpar_1678"/>
<feature type="transmembrane region" description="Helical" evidence="8">
    <location>
        <begin position="166"/>
        <end position="199"/>
    </location>
</feature>
<feature type="transmembrane region" description="Helical" evidence="8">
    <location>
        <begin position="211"/>
        <end position="229"/>
    </location>
</feature>
<evidence type="ECO:0000256" key="8">
    <source>
        <dbReference type="SAM" id="Phobius"/>
    </source>
</evidence>
<keyword evidence="3" id="KW-0328">Glycosyltransferase</keyword>
<feature type="transmembrane region" description="Helical" evidence="8">
    <location>
        <begin position="88"/>
        <end position="109"/>
    </location>
</feature>
<feature type="transmembrane region" description="Helical" evidence="8">
    <location>
        <begin position="391"/>
        <end position="411"/>
    </location>
</feature>
<keyword evidence="4 10" id="KW-0808">Transferase</keyword>
<feature type="domain" description="Glycosyltransferase RgtA/B/C/D-like" evidence="9">
    <location>
        <begin position="67"/>
        <end position="227"/>
    </location>
</feature>
<reference evidence="10" key="1">
    <citation type="submission" date="2008-06" db="EMBL/GenBank/DDBJ databases">
        <title>Complete sequence of Chlorobaculum parvum NCIB 8327.</title>
        <authorList>
            <consortium name="US DOE Joint Genome Institute"/>
            <person name="Lucas S."/>
            <person name="Copeland A."/>
            <person name="Lapidus A."/>
            <person name="Glavina del Rio T."/>
            <person name="Dalin E."/>
            <person name="Tice H."/>
            <person name="Bruce D."/>
            <person name="Goodwin L."/>
            <person name="Pitluck S."/>
            <person name="Schmutz J."/>
            <person name="Larimer F."/>
            <person name="Land M."/>
            <person name="Hauser L."/>
            <person name="Kyrpides N."/>
            <person name="Mikhailova N."/>
            <person name="Zhao F."/>
            <person name="Li T."/>
            <person name="Liu Z."/>
            <person name="Overmann J."/>
            <person name="Bryant D.A."/>
            <person name="Richardson P."/>
        </authorList>
    </citation>
    <scope>NUCLEOTIDE SEQUENCE [LARGE SCALE GENOMIC DNA]</scope>
    <source>
        <strain evidence="10">NCIB 8327</strain>
    </source>
</reference>
<feature type="transmembrane region" description="Helical" evidence="8">
    <location>
        <begin position="262"/>
        <end position="283"/>
    </location>
</feature>
<keyword evidence="11" id="KW-1185">Reference proteome</keyword>
<dbReference type="eggNOG" id="COG1807">
    <property type="taxonomic scope" value="Bacteria"/>
</dbReference>
<accession>B3QQ70</accession>
<feature type="transmembrane region" description="Helical" evidence="8">
    <location>
        <begin position="320"/>
        <end position="337"/>
    </location>
</feature>
<dbReference type="HOGENOM" id="CLU_019200_0_1_10"/>
<organism evidence="10 11">
    <name type="scientific">Chlorobaculum parvum (strain DSM 263 / NCIMB 8327)</name>
    <name type="common">Chlorobium vibrioforme subsp. thiosulfatophilum</name>
    <dbReference type="NCBI Taxonomy" id="517417"/>
    <lineage>
        <taxon>Bacteria</taxon>
        <taxon>Pseudomonadati</taxon>
        <taxon>Chlorobiota</taxon>
        <taxon>Chlorobiia</taxon>
        <taxon>Chlorobiales</taxon>
        <taxon>Chlorobiaceae</taxon>
        <taxon>Chlorobaculum</taxon>
    </lineage>
</organism>
<dbReference type="CAZy" id="GT83">
    <property type="family name" value="Glycosyltransferase Family 83"/>
</dbReference>
<dbReference type="OrthoDB" id="9792789at2"/>
<dbReference type="AlphaFoldDB" id="B3QQ70"/>
<dbReference type="PANTHER" id="PTHR33908:SF3">
    <property type="entry name" value="UNDECAPRENYL PHOSPHATE-ALPHA-4-AMINO-4-DEOXY-L-ARABINOSE ARABINOSYL TRANSFERASE"/>
    <property type="match status" value="1"/>
</dbReference>
<dbReference type="PANTHER" id="PTHR33908">
    <property type="entry name" value="MANNOSYLTRANSFERASE YKCB-RELATED"/>
    <property type="match status" value="1"/>
</dbReference>
<evidence type="ECO:0000256" key="4">
    <source>
        <dbReference type="ARBA" id="ARBA00022679"/>
    </source>
</evidence>
<keyword evidence="7 8" id="KW-0472">Membrane</keyword>
<evidence type="ECO:0000256" key="6">
    <source>
        <dbReference type="ARBA" id="ARBA00022989"/>
    </source>
</evidence>
<evidence type="ECO:0000256" key="5">
    <source>
        <dbReference type="ARBA" id="ARBA00022692"/>
    </source>
</evidence>
<evidence type="ECO:0000313" key="10">
    <source>
        <dbReference type="EMBL" id="ACF12073.1"/>
    </source>
</evidence>
<keyword evidence="2" id="KW-1003">Cell membrane</keyword>
<dbReference type="RefSeq" id="WP_012502906.1">
    <property type="nucleotide sequence ID" value="NC_011027.1"/>
</dbReference>
<evidence type="ECO:0000256" key="7">
    <source>
        <dbReference type="ARBA" id="ARBA00023136"/>
    </source>
</evidence>
<sequence length="521" mass="58535">MKPESKTLNRNLLLAGLGLIVFLCFFAGIGSGPLFDVDEGAFSEATREMLVSKNYLTTYLNGALRFDKPILIYWLQLLSVKSFGINEFAFRLPSAISAAFWALVIFLFVRRERNETEAVWATALMATALQVSIIAKAAIADALLNLCLAVTLLSIYRYWRHGKRSAIYLAFAAMGFGVLDKGPVAILIPVVVSFLFFLVQKDLKRWFKLALNPAGIALFLVIALPWYVLEYLDQGQAFIEGFFMKHNVSRFKGSMEGHSGSLFYYLPVVLIGLMPSTGLLFRVFSKLRSRWSDPLWQFCLIWFAFVFIFFSLSGTKLPHYMIYGYTPLFILLGIELAEVDRTWLLALWPAALLLIFAALPLVLPQVLPSIESRFVQAQVQGFLDQMASNHFSLLMIAAAAFCLLLQFVPALMPPVRFIIGGALLTLSFNFIAMPMAARVMQQPVKEAALLAREEGLKIVMWKVYYPSFLVYSGSFAEQREPLPGDVVLTSIDRLDKLGPVERLYGKHGIVLVRIPDQPDTR</sequence>
<gene>
    <name evidence="10" type="ordered locus">Cpar_1678</name>
</gene>
<dbReference type="Pfam" id="PF13231">
    <property type="entry name" value="PMT_2"/>
    <property type="match status" value="1"/>
</dbReference>
<evidence type="ECO:0000256" key="2">
    <source>
        <dbReference type="ARBA" id="ARBA00022475"/>
    </source>
</evidence>
<dbReference type="GO" id="GO:0010041">
    <property type="term" value="P:response to iron(III) ion"/>
    <property type="evidence" value="ECO:0007669"/>
    <property type="project" value="TreeGrafter"/>
</dbReference>
<feature type="transmembrane region" description="Helical" evidence="8">
    <location>
        <begin position="417"/>
        <end position="437"/>
    </location>
</feature>
<evidence type="ECO:0000259" key="9">
    <source>
        <dbReference type="Pfam" id="PF13231"/>
    </source>
</evidence>
<evidence type="ECO:0000313" key="11">
    <source>
        <dbReference type="Proteomes" id="UP000008811"/>
    </source>
</evidence>
<feature type="transmembrane region" description="Helical" evidence="8">
    <location>
        <begin position="142"/>
        <end position="159"/>
    </location>
</feature>
<dbReference type="GO" id="GO:0005886">
    <property type="term" value="C:plasma membrane"/>
    <property type="evidence" value="ECO:0007669"/>
    <property type="project" value="UniProtKB-SubCell"/>
</dbReference>
<dbReference type="InterPro" id="IPR038731">
    <property type="entry name" value="RgtA/B/C-like"/>
</dbReference>
<dbReference type="Proteomes" id="UP000008811">
    <property type="component" value="Chromosome"/>
</dbReference>
<feature type="transmembrane region" description="Helical" evidence="8">
    <location>
        <begin position="12"/>
        <end position="35"/>
    </location>
</feature>
<proteinExistence type="predicted"/>
<dbReference type="KEGG" id="cpc:Cpar_1678"/>